<keyword evidence="12" id="KW-0408">Iron</keyword>
<dbReference type="RefSeq" id="WP_119760822.1">
    <property type="nucleotide sequence ID" value="NZ_QYUM01000002.1"/>
</dbReference>
<accession>A0A418WS82</accession>
<keyword evidence="15" id="KW-1185">Reference proteome</keyword>
<evidence type="ECO:0000256" key="9">
    <source>
        <dbReference type="ARBA" id="ARBA00022729"/>
    </source>
</evidence>
<evidence type="ECO:0000256" key="12">
    <source>
        <dbReference type="ARBA" id="ARBA00023004"/>
    </source>
</evidence>
<evidence type="ECO:0000256" key="4">
    <source>
        <dbReference type="ARBA" id="ARBA00011752"/>
    </source>
</evidence>
<protein>
    <recommendedName>
        <fullName evidence="5">Periplasmic nitrate reductase, electron transfer subunit</fullName>
    </recommendedName>
    <alternativeName>
        <fullName evidence="13">Diheme cytochrome c NapB</fullName>
    </alternativeName>
</protein>
<comment type="function">
    <text evidence="1">Electron transfer subunit of the periplasmic nitrate reductase complex NapAB. Receives electrons from the membrane-anchored tetraheme c-type NapC protein and transfers these to NapA subunit, thus allowing electron flow between membrane and periplasm. Essential for periplasmic nitrate reduction with nitrate as the terminal electron acceptor.</text>
</comment>
<comment type="subunit">
    <text evidence="4">Component of the periplasmic nitrate reductase NapAB complex composed of NapA and NapB.</text>
</comment>
<dbReference type="Pfam" id="PF03892">
    <property type="entry name" value="NapB"/>
    <property type="match status" value="1"/>
</dbReference>
<dbReference type="InterPro" id="IPR036280">
    <property type="entry name" value="Multihaem_cyt_sf"/>
</dbReference>
<proteinExistence type="inferred from homology"/>
<evidence type="ECO:0000256" key="1">
    <source>
        <dbReference type="ARBA" id="ARBA00002599"/>
    </source>
</evidence>
<name>A0A418WS82_9SPHN</name>
<evidence type="ECO:0000256" key="8">
    <source>
        <dbReference type="ARBA" id="ARBA00022723"/>
    </source>
</evidence>
<organism evidence="14 15">
    <name type="scientific">Sphingomonas cavernae</name>
    <dbReference type="NCBI Taxonomy" id="2320861"/>
    <lineage>
        <taxon>Bacteria</taxon>
        <taxon>Pseudomonadati</taxon>
        <taxon>Pseudomonadota</taxon>
        <taxon>Alphaproteobacteria</taxon>
        <taxon>Sphingomonadales</taxon>
        <taxon>Sphingomonadaceae</taxon>
        <taxon>Sphingomonas</taxon>
    </lineage>
</organism>
<dbReference type="EMBL" id="QYUM01000002">
    <property type="protein sequence ID" value="RJF94120.1"/>
    <property type="molecule type" value="Genomic_DNA"/>
</dbReference>
<evidence type="ECO:0000256" key="2">
    <source>
        <dbReference type="ARBA" id="ARBA00004418"/>
    </source>
</evidence>
<dbReference type="InterPro" id="IPR005591">
    <property type="entry name" value="NapB"/>
</dbReference>
<evidence type="ECO:0000256" key="3">
    <source>
        <dbReference type="ARBA" id="ARBA00007368"/>
    </source>
</evidence>
<dbReference type="PANTHER" id="PTHR38604:SF1">
    <property type="entry name" value="PERIPLASMIC NITRATE REDUCTASE, ELECTRON TRANSFER SUBUNIT"/>
    <property type="match status" value="1"/>
</dbReference>
<evidence type="ECO:0000256" key="6">
    <source>
        <dbReference type="ARBA" id="ARBA00022448"/>
    </source>
</evidence>
<keyword evidence="9" id="KW-0732">Signal</keyword>
<dbReference type="Gene3D" id="1.10.1130.10">
    <property type="entry name" value="Flavocytochrome C3, Chain A"/>
    <property type="match status" value="1"/>
</dbReference>
<dbReference type="GO" id="GO:0042597">
    <property type="term" value="C:periplasmic space"/>
    <property type="evidence" value="ECO:0007669"/>
    <property type="project" value="UniProtKB-SubCell"/>
</dbReference>
<dbReference type="PANTHER" id="PTHR38604">
    <property type="entry name" value="PERIPLASMIC NITRATE REDUCTASE, ELECTRON TRANSFER SUBUNIT"/>
    <property type="match status" value="1"/>
</dbReference>
<keyword evidence="11" id="KW-0249">Electron transport</keyword>
<keyword evidence="7" id="KW-0349">Heme</keyword>
<evidence type="ECO:0000256" key="11">
    <source>
        <dbReference type="ARBA" id="ARBA00022982"/>
    </source>
</evidence>
<evidence type="ECO:0000256" key="13">
    <source>
        <dbReference type="ARBA" id="ARBA00031832"/>
    </source>
</evidence>
<evidence type="ECO:0000313" key="14">
    <source>
        <dbReference type="EMBL" id="RJF94120.1"/>
    </source>
</evidence>
<comment type="caution">
    <text evidence="14">The sequence shown here is derived from an EMBL/GenBank/DDBJ whole genome shotgun (WGS) entry which is preliminary data.</text>
</comment>
<dbReference type="FunFam" id="1.10.1130.10:FF:000001">
    <property type="entry name" value="Periplasmic nitrate reductase, electron transfer subunit"/>
    <property type="match status" value="1"/>
</dbReference>
<evidence type="ECO:0000256" key="7">
    <source>
        <dbReference type="ARBA" id="ARBA00022617"/>
    </source>
</evidence>
<comment type="similarity">
    <text evidence="3">Belongs to the NapB family.</text>
</comment>
<evidence type="ECO:0000313" key="15">
    <source>
        <dbReference type="Proteomes" id="UP000286100"/>
    </source>
</evidence>
<dbReference type="AlphaFoldDB" id="A0A418WS82"/>
<sequence length="169" mass="18537">MRSAISSLLALTLALGGCGSGHEEVPGKSPDDPVVITNAGQQIDAMRRGVPIDKEASPPPMARVENFDRPRPVNYEMQPPTIPHAIDNYQLTVNTNRCMLCHTRSNAVKFQAPPVSENHYVTREGKVLEQISSRRYFCVQCHVVQTDAPPLVDNNFKGIEISSTGEAAR</sequence>
<keyword evidence="8" id="KW-0479">Metal-binding</keyword>
<keyword evidence="6" id="KW-0813">Transport</keyword>
<evidence type="ECO:0000256" key="10">
    <source>
        <dbReference type="ARBA" id="ARBA00022764"/>
    </source>
</evidence>
<dbReference type="OrthoDB" id="13290at2"/>
<comment type="subcellular location">
    <subcellularLocation>
        <location evidence="2">Periplasm</location>
    </subcellularLocation>
</comment>
<dbReference type="PROSITE" id="PS51257">
    <property type="entry name" value="PROKAR_LIPOPROTEIN"/>
    <property type="match status" value="1"/>
</dbReference>
<dbReference type="SUPFAM" id="SSF48695">
    <property type="entry name" value="Multiheme cytochromes"/>
    <property type="match status" value="1"/>
</dbReference>
<dbReference type="GO" id="GO:0009061">
    <property type="term" value="P:anaerobic respiration"/>
    <property type="evidence" value="ECO:0007669"/>
    <property type="project" value="InterPro"/>
</dbReference>
<reference evidence="14 15" key="1">
    <citation type="submission" date="2018-09" db="EMBL/GenBank/DDBJ databases">
        <authorList>
            <person name="Zhu H."/>
        </authorList>
    </citation>
    <scope>NUCLEOTIDE SEQUENCE [LARGE SCALE GENOMIC DNA]</scope>
    <source>
        <strain evidence="14 15">K2R01-6</strain>
    </source>
</reference>
<keyword evidence="10" id="KW-0574">Periplasm</keyword>
<gene>
    <name evidence="14" type="ORF">D3876_07650</name>
</gene>
<evidence type="ECO:0000256" key="5">
    <source>
        <dbReference type="ARBA" id="ARBA00013773"/>
    </source>
</evidence>
<dbReference type="Proteomes" id="UP000286100">
    <property type="component" value="Unassembled WGS sequence"/>
</dbReference>
<dbReference type="GO" id="GO:0046872">
    <property type="term" value="F:metal ion binding"/>
    <property type="evidence" value="ECO:0007669"/>
    <property type="project" value="UniProtKB-KW"/>
</dbReference>